<dbReference type="EMBL" id="JAYMRU010000011">
    <property type="protein sequence ID" value="MEM5401718.1"/>
    <property type="molecule type" value="Genomic_DNA"/>
</dbReference>
<evidence type="ECO:0000313" key="2">
    <source>
        <dbReference type="Proteomes" id="UP001392318"/>
    </source>
</evidence>
<name>A0ACC6RJC0_9BURK</name>
<organism evidence="1 2">
    <name type="scientific">Paraburkholderia unamae</name>
    <dbReference type="NCBI Taxonomy" id="219649"/>
    <lineage>
        <taxon>Bacteria</taxon>
        <taxon>Pseudomonadati</taxon>
        <taxon>Pseudomonadota</taxon>
        <taxon>Betaproteobacteria</taxon>
        <taxon>Burkholderiales</taxon>
        <taxon>Burkholderiaceae</taxon>
        <taxon>Paraburkholderia</taxon>
    </lineage>
</organism>
<accession>A0ACC6RJC0</accession>
<sequence length="98" mass="11202">MRNWKVRDQEQPCLQESAVNNGAMSNLSRDRRIAPKLFAHKAMIGASQRLDCQKIGREAFPRKLLQKKRDPASAISLECAVTFREWRLFGRVFACGVP</sequence>
<reference evidence="1" key="1">
    <citation type="submission" date="2024-01" db="EMBL/GenBank/DDBJ databases">
        <title>The diversity of rhizobia nodulating Mimosa spp. in eleven states of Brazil covering several biomes is determined by host plant, location, and edaphic factors.</title>
        <authorList>
            <person name="Rouws L."/>
            <person name="Barauna A."/>
            <person name="Beukes C."/>
            <person name="De Faria S.M."/>
            <person name="Gross E."/>
            <person name="Dos Reis Junior F.B."/>
            <person name="Simon M."/>
            <person name="Maluk M."/>
            <person name="Odee D.W."/>
            <person name="Kenicer G."/>
            <person name="Young J.P.W."/>
            <person name="Reis V.M."/>
            <person name="Zilli J."/>
            <person name="James E.K."/>
        </authorList>
    </citation>
    <scope>NUCLEOTIDE SEQUENCE</scope>
    <source>
        <strain evidence="1">JPY452</strain>
    </source>
</reference>
<comment type="caution">
    <text evidence="1">The sequence shown here is derived from an EMBL/GenBank/DDBJ whole genome shotgun (WGS) entry which is preliminary data.</text>
</comment>
<dbReference type="Proteomes" id="UP001392318">
    <property type="component" value="Unassembled WGS sequence"/>
</dbReference>
<gene>
    <name evidence="1" type="ORF">VSR83_16705</name>
</gene>
<evidence type="ECO:0000313" key="1">
    <source>
        <dbReference type="EMBL" id="MEM5401718.1"/>
    </source>
</evidence>
<protein>
    <submittedName>
        <fullName evidence="1">Uncharacterized protein</fullName>
    </submittedName>
</protein>
<proteinExistence type="predicted"/>
<keyword evidence="2" id="KW-1185">Reference proteome</keyword>